<organism evidence="1 2">
    <name type="scientific">Natronoflexus pectinivorans</name>
    <dbReference type="NCBI Taxonomy" id="682526"/>
    <lineage>
        <taxon>Bacteria</taxon>
        <taxon>Pseudomonadati</taxon>
        <taxon>Bacteroidota</taxon>
        <taxon>Bacteroidia</taxon>
        <taxon>Marinilabiliales</taxon>
        <taxon>Marinilabiliaceae</taxon>
        <taxon>Natronoflexus</taxon>
    </lineage>
</organism>
<evidence type="ECO:0000313" key="2">
    <source>
        <dbReference type="Proteomes" id="UP000295221"/>
    </source>
</evidence>
<comment type="caution">
    <text evidence="1">The sequence shown here is derived from an EMBL/GenBank/DDBJ whole genome shotgun (WGS) entry which is preliminary data.</text>
</comment>
<proteinExistence type="predicted"/>
<protein>
    <submittedName>
        <fullName evidence="1">Nucleotidyltransferase substrate binding protein (TIGR01987 family)</fullName>
    </submittedName>
</protein>
<dbReference type="Proteomes" id="UP000295221">
    <property type="component" value="Unassembled WGS sequence"/>
</dbReference>
<dbReference type="AlphaFoldDB" id="A0A4R2GFW9"/>
<keyword evidence="2" id="KW-1185">Reference proteome</keyword>
<gene>
    <name evidence="1" type="ORF">EV194_11126</name>
</gene>
<dbReference type="RefSeq" id="WP_132434506.1">
    <property type="nucleotide sequence ID" value="NZ_SLWK01000011.1"/>
</dbReference>
<dbReference type="Pfam" id="PF08780">
    <property type="entry name" value="NTase_sub_bind"/>
    <property type="match status" value="1"/>
</dbReference>
<dbReference type="EMBL" id="SLWK01000011">
    <property type="protein sequence ID" value="TCO06910.1"/>
    <property type="molecule type" value="Genomic_DNA"/>
</dbReference>
<reference evidence="1 2" key="1">
    <citation type="submission" date="2019-03" db="EMBL/GenBank/DDBJ databases">
        <title>Genomic Encyclopedia of Type Strains, Phase IV (KMG-IV): sequencing the most valuable type-strain genomes for metagenomic binning, comparative biology and taxonomic classification.</title>
        <authorList>
            <person name="Goeker M."/>
        </authorList>
    </citation>
    <scope>NUCLEOTIDE SEQUENCE [LARGE SCALE GENOMIC DNA]</scope>
    <source>
        <strain evidence="1 2">DSM 24179</strain>
    </source>
</reference>
<dbReference type="NCBIfam" id="TIGR01987">
    <property type="entry name" value="HI0074"/>
    <property type="match status" value="1"/>
</dbReference>
<dbReference type="SUPFAM" id="SSF81593">
    <property type="entry name" value="Nucleotidyltransferase substrate binding subunit/domain"/>
    <property type="match status" value="1"/>
</dbReference>
<name>A0A4R2GFW9_9BACT</name>
<evidence type="ECO:0000313" key="1">
    <source>
        <dbReference type="EMBL" id="TCO06910.1"/>
    </source>
</evidence>
<dbReference type="Gene3D" id="1.20.120.330">
    <property type="entry name" value="Nucleotidyltransferases domain 2"/>
    <property type="match status" value="1"/>
</dbReference>
<dbReference type="InterPro" id="IPR010235">
    <property type="entry name" value="HepT"/>
</dbReference>
<keyword evidence="1" id="KW-0808">Transferase</keyword>
<accession>A0A4R2GFW9</accession>
<sequence length="133" mass="15744">MNTDIRWKQRFENFEKAFRQLNASLRISDPNETELAGIIQFYEITLELAWKTLKDFLVLEGFDVKSPREAIKTAFQNGYISKGEIWIDALDSRNLSVHTYDEEMANQLTENIRNVYYPILDAFMQWGQQQKNK</sequence>
<dbReference type="OrthoDB" id="9810452at2"/>
<dbReference type="GO" id="GO:0016740">
    <property type="term" value="F:transferase activity"/>
    <property type="evidence" value="ECO:0007669"/>
    <property type="project" value="UniProtKB-KW"/>
</dbReference>